<sequence length="119" mass="13582">MKGQFSQLRNISYKRIVINPEIKITDYTKVIFPEACESVKGFYANVPRYRALELKGLDENGKNLTINASGWLARIILHEMDHLNGIIYTDIMDRKSLTCSCWNVINDRGGKVELPYGAD</sequence>
<evidence type="ECO:0000256" key="7">
    <source>
        <dbReference type="RuleBase" id="RU362111"/>
    </source>
</evidence>
<name>A0ABQ9JR95_9CUCU</name>
<proteinExistence type="inferred from homology"/>
<dbReference type="PANTHER" id="PTHR10458">
    <property type="entry name" value="PEPTIDE DEFORMYLASE"/>
    <property type="match status" value="1"/>
</dbReference>
<comment type="function">
    <text evidence="6 7">Removes the formyl group from the N-terminal Met of newly synthesized proteins.</text>
</comment>
<dbReference type="PANTHER" id="PTHR10458:SF2">
    <property type="entry name" value="PEPTIDE DEFORMYLASE, MITOCHONDRIAL"/>
    <property type="match status" value="1"/>
</dbReference>
<keyword evidence="5 7" id="KW-0648">Protein biosynthesis</keyword>
<keyword evidence="9" id="KW-1185">Reference proteome</keyword>
<dbReference type="Proteomes" id="UP001162164">
    <property type="component" value="Unassembled WGS sequence"/>
</dbReference>
<dbReference type="EC" id="3.5.1.88" evidence="2 7"/>
<keyword evidence="4 7" id="KW-0378">Hydrolase</keyword>
<evidence type="ECO:0000256" key="3">
    <source>
        <dbReference type="ARBA" id="ARBA00022723"/>
    </source>
</evidence>
<dbReference type="InterPro" id="IPR036821">
    <property type="entry name" value="Peptide_deformylase_sf"/>
</dbReference>
<comment type="caution">
    <text evidence="8">The sequence shown here is derived from an EMBL/GenBank/DDBJ whole genome shotgun (WGS) entry which is preliminary data.</text>
</comment>
<evidence type="ECO:0000256" key="5">
    <source>
        <dbReference type="ARBA" id="ARBA00022917"/>
    </source>
</evidence>
<dbReference type="Gene3D" id="3.90.45.10">
    <property type="entry name" value="Peptide deformylase"/>
    <property type="match status" value="1"/>
</dbReference>
<evidence type="ECO:0000313" key="8">
    <source>
        <dbReference type="EMBL" id="KAJ8980108.1"/>
    </source>
</evidence>
<keyword evidence="3 7" id="KW-0479">Metal-binding</keyword>
<dbReference type="Pfam" id="PF01327">
    <property type="entry name" value="Pep_deformylase"/>
    <property type="match status" value="1"/>
</dbReference>
<organism evidence="8 9">
    <name type="scientific">Molorchus minor</name>
    <dbReference type="NCBI Taxonomy" id="1323400"/>
    <lineage>
        <taxon>Eukaryota</taxon>
        <taxon>Metazoa</taxon>
        <taxon>Ecdysozoa</taxon>
        <taxon>Arthropoda</taxon>
        <taxon>Hexapoda</taxon>
        <taxon>Insecta</taxon>
        <taxon>Pterygota</taxon>
        <taxon>Neoptera</taxon>
        <taxon>Endopterygota</taxon>
        <taxon>Coleoptera</taxon>
        <taxon>Polyphaga</taxon>
        <taxon>Cucujiformia</taxon>
        <taxon>Chrysomeloidea</taxon>
        <taxon>Cerambycidae</taxon>
        <taxon>Lamiinae</taxon>
        <taxon>Monochamini</taxon>
        <taxon>Molorchus</taxon>
    </lineage>
</organism>
<dbReference type="InterPro" id="IPR023635">
    <property type="entry name" value="Peptide_deformylase"/>
</dbReference>
<reference evidence="8" key="1">
    <citation type="journal article" date="2023" name="Insect Mol. Biol.">
        <title>Genome sequencing provides insights into the evolution of gene families encoding plant cell wall-degrading enzymes in longhorned beetles.</title>
        <authorList>
            <person name="Shin N.R."/>
            <person name="Okamura Y."/>
            <person name="Kirsch R."/>
            <person name="Pauchet Y."/>
        </authorList>
    </citation>
    <scope>NUCLEOTIDE SEQUENCE</scope>
    <source>
        <strain evidence="8">MMC_N1</strain>
    </source>
</reference>
<dbReference type="SUPFAM" id="SSF56420">
    <property type="entry name" value="Peptide deformylase"/>
    <property type="match status" value="1"/>
</dbReference>
<evidence type="ECO:0000256" key="1">
    <source>
        <dbReference type="ARBA" id="ARBA00010759"/>
    </source>
</evidence>
<evidence type="ECO:0000313" key="9">
    <source>
        <dbReference type="Proteomes" id="UP001162164"/>
    </source>
</evidence>
<evidence type="ECO:0000256" key="2">
    <source>
        <dbReference type="ARBA" id="ARBA00012175"/>
    </source>
</evidence>
<comment type="catalytic activity">
    <reaction evidence="7">
        <text>N-terminal N-formyl-L-methionyl-[peptide] + H2O = N-terminal L-methionyl-[peptide] + formate</text>
        <dbReference type="Rhea" id="RHEA:24420"/>
        <dbReference type="Rhea" id="RHEA-COMP:10639"/>
        <dbReference type="Rhea" id="RHEA-COMP:10640"/>
        <dbReference type="ChEBI" id="CHEBI:15377"/>
        <dbReference type="ChEBI" id="CHEBI:15740"/>
        <dbReference type="ChEBI" id="CHEBI:49298"/>
        <dbReference type="ChEBI" id="CHEBI:64731"/>
        <dbReference type="EC" id="3.5.1.88"/>
    </reaction>
</comment>
<evidence type="ECO:0000256" key="4">
    <source>
        <dbReference type="ARBA" id="ARBA00022801"/>
    </source>
</evidence>
<evidence type="ECO:0000256" key="6">
    <source>
        <dbReference type="ARBA" id="ARBA00037114"/>
    </source>
</evidence>
<dbReference type="EMBL" id="JAPWTJ010000288">
    <property type="protein sequence ID" value="KAJ8980108.1"/>
    <property type="molecule type" value="Genomic_DNA"/>
</dbReference>
<protein>
    <recommendedName>
        <fullName evidence="2 7">Peptide deformylase</fullName>
        <ecNumber evidence="2 7">3.5.1.88</ecNumber>
    </recommendedName>
</protein>
<accession>A0ABQ9JR95</accession>
<comment type="similarity">
    <text evidence="1 7">Belongs to the polypeptide deformylase family.</text>
</comment>
<dbReference type="PRINTS" id="PR01576">
    <property type="entry name" value="PDEFORMYLASE"/>
</dbReference>
<gene>
    <name evidence="8" type="ORF">NQ317_008569</name>
</gene>